<feature type="compositionally biased region" description="Basic and acidic residues" evidence="1">
    <location>
        <begin position="42"/>
        <end position="53"/>
    </location>
</feature>
<accession>A0A3L8SPM8</accession>
<name>A0A3L8SPM8_CHLGU</name>
<gene>
    <name evidence="2" type="ORF">DV515_00004663</name>
</gene>
<dbReference type="AlphaFoldDB" id="A0A3L8SPM8"/>
<sequence length="88" mass="8874">RRAGGSARRPERGESRGLRGAEPGRGEPSRAEGSRAGPRGAEPGRGEPSRAEGSRAGPRGARGREGAESGSGSSGGCAVTRLRAHRAT</sequence>
<protein>
    <submittedName>
        <fullName evidence="2">Uncharacterized protein</fullName>
    </submittedName>
</protein>
<evidence type="ECO:0000313" key="3">
    <source>
        <dbReference type="Proteomes" id="UP000276834"/>
    </source>
</evidence>
<dbReference type="Proteomes" id="UP000276834">
    <property type="component" value="Unassembled WGS sequence"/>
</dbReference>
<feature type="compositionally biased region" description="Basic and acidic residues" evidence="1">
    <location>
        <begin position="8"/>
        <end position="33"/>
    </location>
</feature>
<feature type="non-terminal residue" evidence="2">
    <location>
        <position position="1"/>
    </location>
</feature>
<evidence type="ECO:0000313" key="2">
    <source>
        <dbReference type="EMBL" id="RLW05765.1"/>
    </source>
</evidence>
<comment type="caution">
    <text evidence="2">The sequence shown here is derived from an EMBL/GenBank/DDBJ whole genome shotgun (WGS) entry which is preliminary data.</text>
</comment>
<feature type="non-terminal residue" evidence="2">
    <location>
        <position position="88"/>
    </location>
</feature>
<reference evidence="2 3" key="1">
    <citation type="journal article" date="2018" name="Proc. R. Soc. B">
        <title>A non-coding region near Follistatin controls head colour polymorphism in the Gouldian finch.</title>
        <authorList>
            <person name="Toomey M.B."/>
            <person name="Marques C.I."/>
            <person name="Andrade P."/>
            <person name="Araujo P.M."/>
            <person name="Sabatino S."/>
            <person name="Gazda M.A."/>
            <person name="Afonso S."/>
            <person name="Lopes R.J."/>
            <person name="Corbo J.C."/>
            <person name="Carneiro M."/>
        </authorList>
    </citation>
    <scope>NUCLEOTIDE SEQUENCE [LARGE SCALE GENOMIC DNA]</scope>
    <source>
        <strain evidence="2">Red01</strain>
        <tissue evidence="2">Muscle</tissue>
    </source>
</reference>
<evidence type="ECO:0000256" key="1">
    <source>
        <dbReference type="SAM" id="MobiDB-lite"/>
    </source>
</evidence>
<keyword evidence="3" id="KW-1185">Reference proteome</keyword>
<feature type="region of interest" description="Disordered" evidence="1">
    <location>
        <begin position="1"/>
        <end position="88"/>
    </location>
</feature>
<proteinExistence type="predicted"/>
<dbReference type="EMBL" id="QUSF01000010">
    <property type="protein sequence ID" value="RLW05765.1"/>
    <property type="molecule type" value="Genomic_DNA"/>
</dbReference>
<organism evidence="2 3">
    <name type="scientific">Chloebia gouldiae</name>
    <name type="common">Gouldian finch</name>
    <name type="synonym">Erythrura gouldiae</name>
    <dbReference type="NCBI Taxonomy" id="44316"/>
    <lineage>
        <taxon>Eukaryota</taxon>
        <taxon>Metazoa</taxon>
        <taxon>Chordata</taxon>
        <taxon>Craniata</taxon>
        <taxon>Vertebrata</taxon>
        <taxon>Euteleostomi</taxon>
        <taxon>Archelosauria</taxon>
        <taxon>Archosauria</taxon>
        <taxon>Dinosauria</taxon>
        <taxon>Saurischia</taxon>
        <taxon>Theropoda</taxon>
        <taxon>Coelurosauria</taxon>
        <taxon>Aves</taxon>
        <taxon>Neognathae</taxon>
        <taxon>Neoaves</taxon>
        <taxon>Telluraves</taxon>
        <taxon>Australaves</taxon>
        <taxon>Passeriformes</taxon>
        <taxon>Passeroidea</taxon>
        <taxon>Passeridae</taxon>
        <taxon>Chloebia</taxon>
    </lineage>
</organism>